<dbReference type="PANTHER" id="PTHR33207">
    <property type="entry name" value="F-BOX DOMAIN CONTAINING PROTEIN-RELATED"/>
    <property type="match status" value="1"/>
</dbReference>
<feature type="non-terminal residue" evidence="2">
    <location>
        <position position="1"/>
    </location>
</feature>
<protein>
    <recommendedName>
        <fullName evidence="4">DUF295 domain-containing protein</fullName>
    </recommendedName>
</protein>
<name>A0A5J9TJH1_9POAL</name>
<evidence type="ECO:0000313" key="3">
    <source>
        <dbReference type="Proteomes" id="UP000324897"/>
    </source>
</evidence>
<keyword evidence="3" id="KW-1185">Reference proteome</keyword>
<comment type="caution">
    <text evidence="2">The sequence shown here is derived from an EMBL/GenBank/DDBJ whole genome shotgun (WGS) entry which is preliminary data.</text>
</comment>
<dbReference type="OrthoDB" id="662234at2759"/>
<reference evidence="2 3" key="1">
    <citation type="journal article" date="2019" name="Sci. Rep.">
        <title>A high-quality genome of Eragrostis curvula grass provides insights into Poaceae evolution and supports new strategies to enhance forage quality.</title>
        <authorList>
            <person name="Carballo J."/>
            <person name="Santos B.A.C.M."/>
            <person name="Zappacosta D."/>
            <person name="Garbus I."/>
            <person name="Selva J.P."/>
            <person name="Gallo C.A."/>
            <person name="Diaz A."/>
            <person name="Albertini E."/>
            <person name="Caccamo M."/>
            <person name="Echenique V."/>
        </authorList>
    </citation>
    <scope>NUCLEOTIDE SEQUENCE [LARGE SCALE GENOMIC DNA]</scope>
    <source>
        <strain evidence="3">cv. Victoria</strain>
        <tissue evidence="2">Leaf</tissue>
    </source>
</reference>
<evidence type="ECO:0008006" key="4">
    <source>
        <dbReference type="Google" id="ProtNLM"/>
    </source>
</evidence>
<dbReference type="AlphaFoldDB" id="A0A5J9TJH1"/>
<evidence type="ECO:0000313" key="1">
    <source>
        <dbReference type="EMBL" id="TVU11041.1"/>
    </source>
</evidence>
<sequence>MAARRAAVAARHLSRRLLSSSTSSSPAAATPRLLGHFHNPIATDLPLLDRIPSDPVFQPLTASSPRLSLDFIPDAASGFSLFDSHQGLLLLLQGSELGPRFLVCDPVARRHALLPPPPTAAFWDGEFVGGALLARAGAFDFDAVCLTVHVDRPRAWVASFRDGDFQQWLPMPRSRSVSIYWPPTWVEHRCVHAAGRLYWHICNNASALALDPATMEFSFLRAPAMVWEDFGGHIKYRVGEMPGDGRLCVATLEADILRICARVKDCDAGWVMERNVSLGELFYSVSDRPTFCPWLSDMDAGRTGRVFIRAPGYGHFAYNLETGKLDHLRTDDGKDYGHPMFAYFAPDAGSD</sequence>
<dbReference type="Gramene" id="TVU11048">
    <property type="protein sequence ID" value="TVU11048"/>
    <property type="gene ID" value="EJB05_44610"/>
</dbReference>
<organism evidence="2 3">
    <name type="scientific">Eragrostis curvula</name>
    <name type="common">weeping love grass</name>
    <dbReference type="NCBI Taxonomy" id="38414"/>
    <lineage>
        <taxon>Eukaryota</taxon>
        <taxon>Viridiplantae</taxon>
        <taxon>Streptophyta</taxon>
        <taxon>Embryophyta</taxon>
        <taxon>Tracheophyta</taxon>
        <taxon>Spermatophyta</taxon>
        <taxon>Magnoliopsida</taxon>
        <taxon>Liliopsida</taxon>
        <taxon>Poales</taxon>
        <taxon>Poaceae</taxon>
        <taxon>PACMAD clade</taxon>
        <taxon>Chloridoideae</taxon>
        <taxon>Eragrostideae</taxon>
        <taxon>Eragrostidinae</taxon>
        <taxon>Eragrostis</taxon>
    </lineage>
</organism>
<dbReference type="EMBL" id="RWGY01000039">
    <property type="protein sequence ID" value="TVU11048.1"/>
    <property type="molecule type" value="Genomic_DNA"/>
</dbReference>
<gene>
    <name evidence="1" type="ORF">EJB05_44603</name>
    <name evidence="2" type="ORF">EJB05_44610</name>
</gene>
<proteinExistence type="predicted"/>
<dbReference type="EMBL" id="RWGY01000039">
    <property type="protein sequence ID" value="TVU11041.1"/>
    <property type="molecule type" value="Genomic_DNA"/>
</dbReference>
<accession>A0A5J9TJH1</accession>
<dbReference type="Proteomes" id="UP000324897">
    <property type="component" value="Chromosome 3"/>
</dbReference>
<evidence type="ECO:0000313" key="2">
    <source>
        <dbReference type="EMBL" id="TVU11048.1"/>
    </source>
</evidence>
<dbReference type="Gramene" id="TVU11041">
    <property type="protein sequence ID" value="TVU11041"/>
    <property type="gene ID" value="EJB05_44603"/>
</dbReference>